<dbReference type="GO" id="GO:0004568">
    <property type="term" value="F:chitinase activity"/>
    <property type="evidence" value="ECO:0007669"/>
    <property type="project" value="InterPro"/>
</dbReference>
<dbReference type="AlphaFoldDB" id="A0A8J2XU94"/>
<dbReference type="PANTHER" id="PTHR22595:SF79">
    <property type="entry name" value="CHITINASE 12"/>
    <property type="match status" value="1"/>
</dbReference>
<accession>A0A8J2XU94</accession>
<evidence type="ECO:0000256" key="3">
    <source>
        <dbReference type="PIRSR" id="PIRSR001060-1"/>
    </source>
</evidence>
<dbReference type="GO" id="GO:0016998">
    <property type="term" value="P:cell wall macromolecule catabolic process"/>
    <property type="evidence" value="ECO:0007669"/>
    <property type="project" value="InterPro"/>
</dbReference>
<sequence length="269" mass="29240">MLIPFLLLAVLIAPGSVSLPQPVKPAGVEALLSRQQYERAFPHHHPLYSYEAFIKAAANFPLFAGEGTPQTRKRELAAFFAHAAHETTNGGPGAKGGTYAWGLYYTEELSCSDGHCTVYNTAGTSPYQPAPGKSYHGRGPLQLSYAYNYGLAGAEMDLPLLAHPELVSQDGVIAFRAALWFWMKAQKPKPSCHEVICGKWTPGADDLRLGRKPGFGMTINIINGGVECKSQDPEIKGNRDDRIGYYRRFAALLGTTTEPDCDCAGMAPY</sequence>
<dbReference type="GO" id="GO:0050832">
    <property type="term" value="P:defense response to fungus"/>
    <property type="evidence" value="ECO:0007669"/>
    <property type="project" value="UniProtKB-ARBA"/>
</dbReference>
<evidence type="ECO:0000259" key="5">
    <source>
        <dbReference type="PROSITE" id="PS00774"/>
    </source>
</evidence>
<keyword evidence="7" id="KW-1185">Reference proteome</keyword>
<dbReference type="EMBL" id="BMJC01000003">
    <property type="protein sequence ID" value="GGB05977.1"/>
    <property type="molecule type" value="Genomic_DNA"/>
</dbReference>
<keyword evidence="2 4" id="KW-1015">Disulfide bond</keyword>
<dbReference type="SUPFAM" id="SSF53955">
    <property type="entry name" value="Lysozyme-like"/>
    <property type="match status" value="1"/>
</dbReference>
<evidence type="ECO:0000256" key="4">
    <source>
        <dbReference type="PIRSR" id="PIRSR001060-2"/>
    </source>
</evidence>
<gene>
    <name evidence="6" type="ORF">GCM10011511_31720</name>
</gene>
<reference evidence="6" key="2">
    <citation type="submission" date="2020-09" db="EMBL/GenBank/DDBJ databases">
        <authorList>
            <person name="Sun Q."/>
            <person name="Zhou Y."/>
        </authorList>
    </citation>
    <scope>NUCLEOTIDE SEQUENCE</scope>
    <source>
        <strain evidence="6">CGMCC 1.15448</strain>
    </source>
</reference>
<dbReference type="Pfam" id="PF00182">
    <property type="entry name" value="Glyco_hydro_19"/>
    <property type="match status" value="1"/>
</dbReference>
<feature type="disulfide bond" evidence="4">
    <location>
        <begin position="228"/>
        <end position="263"/>
    </location>
</feature>
<name>A0A8J2XU94_9BACT</name>
<feature type="domain" description="Glycoside hydrolase family 19 catalytic" evidence="5">
    <location>
        <begin position="173"/>
        <end position="183"/>
    </location>
</feature>
<dbReference type="Gene3D" id="1.10.530.10">
    <property type="match status" value="1"/>
</dbReference>
<feature type="active site" description="Proton donor" evidence="3">
    <location>
        <position position="86"/>
    </location>
</feature>
<dbReference type="PIRSF" id="PIRSF001060">
    <property type="entry name" value="Endochitinase"/>
    <property type="match status" value="1"/>
</dbReference>
<dbReference type="PANTHER" id="PTHR22595">
    <property type="entry name" value="CHITINASE-RELATED"/>
    <property type="match status" value="1"/>
</dbReference>
<evidence type="ECO:0000313" key="7">
    <source>
        <dbReference type="Proteomes" id="UP000607559"/>
    </source>
</evidence>
<dbReference type="InterPro" id="IPR023346">
    <property type="entry name" value="Lysozyme-like_dom_sf"/>
</dbReference>
<evidence type="ECO:0000256" key="2">
    <source>
        <dbReference type="ARBA" id="ARBA00023157"/>
    </source>
</evidence>
<dbReference type="GO" id="GO:0006032">
    <property type="term" value="P:chitin catabolic process"/>
    <property type="evidence" value="ECO:0007669"/>
    <property type="project" value="InterPro"/>
</dbReference>
<reference evidence="6" key="1">
    <citation type="journal article" date="2014" name="Int. J. Syst. Evol. Microbiol.">
        <title>Complete genome sequence of Corynebacterium casei LMG S-19264T (=DSM 44701T), isolated from a smear-ripened cheese.</title>
        <authorList>
            <consortium name="US DOE Joint Genome Institute (JGI-PGF)"/>
            <person name="Walter F."/>
            <person name="Albersmeier A."/>
            <person name="Kalinowski J."/>
            <person name="Ruckert C."/>
        </authorList>
    </citation>
    <scope>NUCLEOTIDE SEQUENCE</scope>
    <source>
        <strain evidence="6">CGMCC 1.15448</strain>
    </source>
</reference>
<organism evidence="6 7">
    <name type="scientific">Puia dinghuensis</name>
    <dbReference type="NCBI Taxonomy" id="1792502"/>
    <lineage>
        <taxon>Bacteria</taxon>
        <taxon>Pseudomonadati</taxon>
        <taxon>Bacteroidota</taxon>
        <taxon>Chitinophagia</taxon>
        <taxon>Chitinophagales</taxon>
        <taxon>Chitinophagaceae</taxon>
        <taxon>Puia</taxon>
    </lineage>
</organism>
<keyword evidence="1" id="KW-0611">Plant defense</keyword>
<dbReference type="RefSeq" id="WP_188933363.1">
    <property type="nucleotide sequence ID" value="NZ_BMJC01000003.1"/>
</dbReference>
<dbReference type="Proteomes" id="UP000607559">
    <property type="component" value="Unassembled WGS sequence"/>
</dbReference>
<comment type="caution">
    <text evidence="6">The sequence shown here is derived from an EMBL/GenBank/DDBJ whole genome shotgun (WGS) entry which is preliminary data.</text>
</comment>
<proteinExistence type="predicted"/>
<dbReference type="PROSITE" id="PS00774">
    <property type="entry name" value="CHITINASE_19_2"/>
    <property type="match status" value="1"/>
</dbReference>
<dbReference type="Gene3D" id="3.30.20.10">
    <property type="entry name" value="Endochitinase, domain 2"/>
    <property type="match status" value="1"/>
</dbReference>
<evidence type="ECO:0000256" key="1">
    <source>
        <dbReference type="ARBA" id="ARBA00022821"/>
    </source>
</evidence>
<dbReference type="InterPro" id="IPR000726">
    <property type="entry name" value="Glyco_hydro_19_cat"/>
</dbReference>
<evidence type="ECO:0000313" key="6">
    <source>
        <dbReference type="EMBL" id="GGB05977.1"/>
    </source>
</evidence>
<dbReference type="GO" id="GO:0005975">
    <property type="term" value="P:carbohydrate metabolic process"/>
    <property type="evidence" value="ECO:0007669"/>
    <property type="project" value="InterPro"/>
</dbReference>
<dbReference type="InterPro" id="IPR016283">
    <property type="entry name" value="Glyco_hydro_19"/>
</dbReference>
<protein>
    <recommendedName>
        <fullName evidence="5">Glycoside hydrolase family 19 catalytic domain-containing protein</fullName>
    </recommendedName>
</protein>
<dbReference type="CDD" id="cd00325">
    <property type="entry name" value="chitinase_GH19"/>
    <property type="match status" value="1"/>
</dbReference>